<organism evidence="1 2">
    <name type="scientific">Hypsibius exemplaris</name>
    <name type="common">Freshwater tardigrade</name>
    <dbReference type="NCBI Taxonomy" id="2072580"/>
    <lineage>
        <taxon>Eukaryota</taxon>
        <taxon>Metazoa</taxon>
        <taxon>Ecdysozoa</taxon>
        <taxon>Tardigrada</taxon>
        <taxon>Eutardigrada</taxon>
        <taxon>Parachela</taxon>
        <taxon>Hypsibioidea</taxon>
        <taxon>Hypsibiidae</taxon>
        <taxon>Hypsibius</taxon>
    </lineage>
</organism>
<sequence>MQMEEAVASYLTTGGEDATLSDFSRILPFMFLLSLDDVSWAAVTNETAEMKALSLSRYNWTISSDREHHVIRLAAYESALAAAQVLNESYEDLLSTTAQGFVRKFFDRSFDFPARKFKTSSTGSRLCDISVKQYHSLTKTFQARQTFVDQFNNLTLKSAASDVFTIDGTPFRQCEAAAVGGEQDLSSVAE</sequence>
<comment type="caution">
    <text evidence="1">The sequence shown here is derived from an EMBL/GenBank/DDBJ whole genome shotgun (WGS) entry which is preliminary data.</text>
</comment>
<dbReference type="AlphaFoldDB" id="A0A9X6N8L3"/>
<protein>
    <submittedName>
        <fullName evidence="1">Uncharacterized protein</fullName>
    </submittedName>
</protein>
<accession>A0A9X6N8L3</accession>
<gene>
    <name evidence="1" type="ORF">BV898_14352</name>
</gene>
<name>A0A9X6N8L3_HYPEX</name>
<dbReference type="Proteomes" id="UP000192578">
    <property type="component" value="Unassembled WGS sequence"/>
</dbReference>
<reference evidence="2" key="1">
    <citation type="submission" date="2017-01" db="EMBL/GenBank/DDBJ databases">
        <title>Comparative genomics of anhydrobiosis in the tardigrade Hypsibius dujardini.</title>
        <authorList>
            <person name="Yoshida Y."/>
            <person name="Koutsovoulos G."/>
            <person name="Laetsch D."/>
            <person name="Stevens L."/>
            <person name="Kumar S."/>
            <person name="Horikawa D."/>
            <person name="Ishino K."/>
            <person name="Komine S."/>
            <person name="Tomita M."/>
            <person name="Blaxter M."/>
            <person name="Arakawa K."/>
        </authorList>
    </citation>
    <scope>NUCLEOTIDE SEQUENCE [LARGE SCALE GENOMIC DNA]</scope>
    <source>
        <strain evidence="2">Z151</strain>
    </source>
</reference>
<dbReference type="EMBL" id="MTYJ01000174">
    <property type="protein sequence ID" value="OWA49817.1"/>
    <property type="molecule type" value="Genomic_DNA"/>
</dbReference>
<proteinExistence type="predicted"/>
<keyword evidence="2" id="KW-1185">Reference proteome</keyword>
<evidence type="ECO:0000313" key="2">
    <source>
        <dbReference type="Proteomes" id="UP000192578"/>
    </source>
</evidence>
<evidence type="ECO:0000313" key="1">
    <source>
        <dbReference type="EMBL" id="OWA49817.1"/>
    </source>
</evidence>